<evidence type="ECO:0000313" key="2">
    <source>
        <dbReference type="Proteomes" id="UP000246050"/>
    </source>
</evidence>
<name>A0A317DKS5_9ACTN</name>
<reference evidence="1 2" key="1">
    <citation type="submission" date="2018-05" db="EMBL/GenBank/DDBJ databases">
        <title>Micromonosporas from Atacama Desert.</title>
        <authorList>
            <person name="Carro L."/>
            <person name="Golinska P."/>
            <person name="Klenk H.-P."/>
            <person name="Goodfellow M."/>
        </authorList>
    </citation>
    <scope>NUCLEOTIDE SEQUENCE [LARGE SCALE GENOMIC DNA]</scope>
    <source>
        <strain evidence="1 2">4G51</strain>
    </source>
</reference>
<proteinExistence type="predicted"/>
<dbReference type="InterPro" id="IPR011042">
    <property type="entry name" value="6-blade_b-propeller_TolB-like"/>
</dbReference>
<sequence length="239" mass="25207">MSPDGVSIAFVDQSGNVVVADRDGQHRRTVLRGSIDVGYEPAWSPDSQRLLVAKGVAGGNVTMGIVTIASGNFTPLAHQPQDAIHLLWSADGEHLGYATGTCKIATADADGGNARTVPVFGDPNSAANPQRRRSCDPYSISPDGSLIAVNQRTGDQPDGDIGRDLFANTIIDTRTGHNATLPVTGSITAILFQPNGDILVRTKNGTNQLTLLNPDRTIKAQVTEPATVKNSRLLGYTPN</sequence>
<dbReference type="Proteomes" id="UP000246050">
    <property type="component" value="Unassembled WGS sequence"/>
</dbReference>
<accession>A0A317DKS5</accession>
<organism evidence="1 2">
    <name type="scientific">Micromonospora sicca</name>
    <dbReference type="NCBI Taxonomy" id="2202420"/>
    <lineage>
        <taxon>Bacteria</taxon>
        <taxon>Bacillati</taxon>
        <taxon>Actinomycetota</taxon>
        <taxon>Actinomycetes</taxon>
        <taxon>Micromonosporales</taxon>
        <taxon>Micromonosporaceae</taxon>
        <taxon>Micromonospora</taxon>
    </lineage>
</organism>
<dbReference type="SUPFAM" id="SSF69304">
    <property type="entry name" value="Tricorn protease N-terminal domain"/>
    <property type="match status" value="1"/>
</dbReference>
<comment type="caution">
    <text evidence="1">The sequence shown here is derived from an EMBL/GenBank/DDBJ whole genome shotgun (WGS) entry which is preliminary data.</text>
</comment>
<dbReference type="EMBL" id="QGKS01000192">
    <property type="protein sequence ID" value="PWR15198.1"/>
    <property type="molecule type" value="Genomic_DNA"/>
</dbReference>
<evidence type="ECO:0000313" key="1">
    <source>
        <dbReference type="EMBL" id="PWR15198.1"/>
    </source>
</evidence>
<dbReference type="AlphaFoldDB" id="A0A317DKS5"/>
<dbReference type="Gene3D" id="2.120.10.30">
    <property type="entry name" value="TolB, C-terminal domain"/>
    <property type="match status" value="1"/>
</dbReference>
<gene>
    <name evidence="1" type="ORF">DKT69_12130</name>
</gene>
<evidence type="ECO:0008006" key="3">
    <source>
        <dbReference type="Google" id="ProtNLM"/>
    </source>
</evidence>
<protein>
    <recommendedName>
        <fullName evidence="3">Lipoprotein LpqB beta-propeller domain-containing protein</fullName>
    </recommendedName>
</protein>